<comment type="catalytic activity">
    <reaction evidence="22">
        <text>N(4)-{beta-D-GlcNAc-(1-&gt;2)-alpha-D-Man-(1-&gt;3)-[alpha-D-Man-(1-&gt;3)-{alpha-D-Man-(1-&gt;6)}-alpha-D-Man-(1-&gt;6)]-beta-D-Man-(1-&gt;4)-beta-D-GlcNAc-(1-&gt;4)-beta-D-GlcNAc}-asparaginyl-[protein] + UDP-N-acetyl-alpha-D-glucosamine = N(4)-{beta-D-GlcNAc-(1-&gt;2)-[beta-D-GlcNAc-(1-&gt;4)]-alpha-D-Man-(1-&gt;3)-[alpha-D-Man-(1-&gt;3)-{alpha-D-Man-(1-&gt;6)}-alpha-D-Man-(1-&gt;6)]-beta-D-Man-(1-&gt;4)-beta-D-GlcNAc-(1-&gt;4)-beta-D-GlcNAc}-asparaginyl-[protein] + UDP + H(+)</text>
        <dbReference type="Rhea" id="RHEA:69631"/>
        <dbReference type="Rhea" id="RHEA-COMP:17739"/>
        <dbReference type="Rhea" id="RHEA-COMP:17740"/>
        <dbReference type="ChEBI" id="CHEBI:15378"/>
        <dbReference type="ChEBI" id="CHEBI:57705"/>
        <dbReference type="ChEBI" id="CHEBI:58223"/>
        <dbReference type="ChEBI" id="CHEBI:187880"/>
        <dbReference type="ChEBI" id="CHEBI:187881"/>
    </reaction>
    <physiologicalReaction direction="left-to-right" evidence="22">
        <dbReference type="Rhea" id="RHEA:69632"/>
    </physiologicalReaction>
</comment>
<evidence type="ECO:0000256" key="28">
    <source>
        <dbReference type="ARBA" id="ARBA00093244"/>
    </source>
</evidence>
<dbReference type="OMA" id="QFAHINP"/>
<feature type="domain" description="MGAT4 A/B/C C-terminal" evidence="31">
    <location>
        <begin position="398"/>
        <end position="531"/>
    </location>
</feature>
<comment type="catalytic activity">
    <reaction evidence="25">
        <text>an N(4)-{beta-D-GlcNAc-(1-&gt;2)-alpha-D-Man-(1-&gt;3)-[alpha-D-Man-(1-&gt;6)]-beta-D-Man-(1-&gt;4)-beta-D-GlcNAc-(1-&gt;4)-beta-D-GlcNAc}-L-asparaginyl-[protein] + UDP-N-acetyl-alpha-D-glucosamine = an N(4)-{beta-D-GlcNAc-(1-&gt;2)-[beta-D-GlcNAc-(1-&gt;4)]-alpha-D-Man-(1-&gt;3)-[alpha-D-Man-(1-&gt;6)]-beta-D-Man-(1-&gt;4)-beta-D-GlcNAc-(1-&gt;4)-beta-D-GlcNAc}-L-asparaginyl-[protein] + UDP + H(+)</text>
        <dbReference type="Rhea" id="RHEA:69615"/>
        <dbReference type="Rhea" id="RHEA-COMP:14369"/>
        <dbReference type="Rhea" id="RHEA-COMP:17732"/>
        <dbReference type="ChEBI" id="CHEBI:15378"/>
        <dbReference type="ChEBI" id="CHEBI:57705"/>
        <dbReference type="ChEBI" id="CHEBI:58223"/>
        <dbReference type="ChEBI" id="CHEBI:60615"/>
        <dbReference type="ChEBI" id="CHEBI:187873"/>
    </reaction>
    <physiologicalReaction direction="left-to-right" evidence="25">
        <dbReference type="Rhea" id="RHEA:69616"/>
    </physiologicalReaction>
</comment>
<keyword evidence="12 29" id="KW-1133">Transmembrane helix</keyword>
<sequence>MRLRNGTVATVLVFITTFLSLSWYTAWQNGKEKLIAYQREFHALKERLRIAEHRTLQRSSELNAILEQFRRAVAETNGSKNAMNNFSDETLKLLKELTSRKSLQVPNIYYHLPHLLKNEGSLQPSVQIGLGRTGVSIVMGIPTVKRKVKSYLTETLHSLIDKLSPEEKLDCVMVVFIGEYGHKASRRSTESRVTFSIDRFSTEINSGLVEVIAPPATYYPDLTNLKETFGDSKERVRWRTKQNLDYCFLMMYAQKKGVYYIQLEDDIVVKQNYFSTIKNFALQLASEDWMILEFSQLGFIGKMFQSPDITLIVEFIFMFYKEKPIDWLLDHILWVKVCNPEKDAKHCDRQKSNLRIRFRPSLFQHVGLHSSLAGKIQKLTDKDFLKPLLHKIHVNPPAEVSTSLKVYQGHTLEKTYVGEDFFWAVTPVAGDYILFKFDKPVNVERYLFHSGNPEHPGDILLNTTVEVLPFQNEELVLSKETKDKRLEDGYFRIGKFENGVAEGTVDPSLNPISSFRLSVIQNSAVWAILNEIHIKKITN</sequence>
<dbReference type="GO" id="GO:0005795">
    <property type="term" value="C:Golgi stack"/>
    <property type="evidence" value="ECO:0007669"/>
    <property type="project" value="TreeGrafter"/>
</dbReference>
<evidence type="ECO:0000256" key="24">
    <source>
        <dbReference type="ARBA" id="ARBA00049146"/>
    </source>
</evidence>
<evidence type="ECO:0000256" key="25">
    <source>
        <dbReference type="ARBA" id="ARBA00093220"/>
    </source>
</evidence>
<evidence type="ECO:0000256" key="6">
    <source>
        <dbReference type="ARBA" id="ARBA00022525"/>
    </source>
</evidence>
<dbReference type="EC" id="2.4.1.145" evidence="17"/>
<comment type="catalytic activity">
    <reaction evidence="24">
        <text>N(4)-{beta-D-GlcNAc-(1-&gt;2)-alpha-D-Man-(1-&gt;3)-beta-D-Man-(1-&gt;4)-beta-D-GlcNAc-(1-&gt;4)-beta-D-GlcNAc}-asparaginyl-[protein] + UDP-N-acetyl-alpha-D-glucosamine = N(4)-{beta-D-GlcNAc-(1-&gt;2)-[beta-D-GlcNAc-(1-&gt;4)]-alpha-D-Man-(1-&gt;3)-beta-D-Man-(1-&gt;4)-beta-D-GlcNAc-(1-&gt;4)-beta-D-GlcNAc}-asparaginyl-[protein] + UDP + H(+)</text>
        <dbReference type="Rhea" id="RHEA:69635"/>
        <dbReference type="Rhea" id="RHEA-COMP:17741"/>
        <dbReference type="Rhea" id="RHEA-COMP:17742"/>
        <dbReference type="ChEBI" id="CHEBI:15378"/>
        <dbReference type="ChEBI" id="CHEBI:57705"/>
        <dbReference type="ChEBI" id="CHEBI:58223"/>
        <dbReference type="ChEBI" id="CHEBI:187882"/>
        <dbReference type="ChEBI" id="CHEBI:187883"/>
    </reaction>
    <physiologicalReaction direction="left-to-right" evidence="24">
        <dbReference type="Rhea" id="RHEA:69636"/>
    </physiologicalReaction>
</comment>
<evidence type="ECO:0000256" key="12">
    <source>
        <dbReference type="ARBA" id="ARBA00022989"/>
    </source>
</evidence>
<dbReference type="GO" id="GO:0008454">
    <property type="term" value="F:alpha-1,3-mannosylglycoprotein 4-beta-N-acetylglucosaminyltransferase activity"/>
    <property type="evidence" value="ECO:0007669"/>
    <property type="project" value="UniProtKB-EC"/>
</dbReference>
<reference evidence="32" key="2">
    <citation type="submission" date="2025-09" db="UniProtKB">
        <authorList>
            <consortium name="Ensembl"/>
        </authorList>
    </citation>
    <scope>IDENTIFICATION</scope>
</reference>
<dbReference type="GO" id="GO:0000139">
    <property type="term" value="C:Golgi membrane"/>
    <property type="evidence" value="ECO:0007669"/>
    <property type="project" value="UniProtKB-SubCell"/>
</dbReference>
<evidence type="ECO:0000256" key="8">
    <source>
        <dbReference type="ARBA" id="ARBA00022679"/>
    </source>
</evidence>
<evidence type="ECO:0000256" key="27">
    <source>
        <dbReference type="ARBA" id="ARBA00093235"/>
    </source>
</evidence>
<evidence type="ECO:0000256" key="2">
    <source>
        <dbReference type="ARBA" id="ARBA00004323"/>
    </source>
</evidence>
<evidence type="ECO:0000313" key="32">
    <source>
        <dbReference type="Ensembl" id="ENSFTIP00000019691.1"/>
    </source>
</evidence>
<keyword evidence="10" id="KW-0479">Metal-binding</keyword>
<proteinExistence type="inferred from homology"/>
<dbReference type="Pfam" id="PF04666">
    <property type="entry name" value="MGAT4_cons"/>
    <property type="match status" value="1"/>
</dbReference>
<dbReference type="OrthoDB" id="2016523at2759"/>
<comment type="pathway">
    <text evidence="4">Protein modification; protein glycosylation.</text>
</comment>
<evidence type="ECO:0000256" key="15">
    <source>
        <dbReference type="ARBA" id="ARBA00023136"/>
    </source>
</evidence>
<keyword evidence="7" id="KW-0328">Glycosyltransferase</keyword>
<dbReference type="AlphaFoldDB" id="A0A8C4XSY0"/>
<comment type="catalytic activity">
    <reaction evidence="23">
        <text>N(4)-{beta-D-GlcNAc-(1-&gt;2)-alpha-D-Man-(1-&gt;3)-[beta-D-GlcNAc-(1-&gt;2)-alpha-D-Man-(1-&gt;6)]-beta-D-Man-(1-&gt;4)-beta-D-GlcNAc-(1-&gt;4)-beta-D-GlcNAc}-L-asparaginyl-[protein] + UDP-N-acetyl-alpha-D-glucosamine = N(4)-{beta-D-GlcNAc-(1-&gt;2)-[beta-D-GlcNAc-(1-&gt;4)]-alpha-D-Man-(1-&gt;3)-[beta-D-GlcNAc-(1-&gt;2)-alpha-D-Man-(1-&gt;6)]-beta-D-Man-(1-&gt;4)-beta-D-GlcNAc-(1-&gt;4)-beta-D-GlcNAc}-L-asparaginyl-[protein] + UDP + H(+)</text>
        <dbReference type="Rhea" id="RHEA:16057"/>
        <dbReference type="Rhea" id="RHEA-COMP:13526"/>
        <dbReference type="Rhea" id="RHEA-COMP:14374"/>
        <dbReference type="ChEBI" id="CHEBI:15378"/>
        <dbReference type="ChEBI" id="CHEBI:57705"/>
        <dbReference type="ChEBI" id="CHEBI:58223"/>
        <dbReference type="ChEBI" id="CHEBI:60651"/>
        <dbReference type="ChEBI" id="CHEBI:139507"/>
        <dbReference type="EC" id="2.4.1.145"/>
    </reaction>
    <physiologicalReaction direction="left-to-right" evidence="23">
        <dbReference type="Rhea" id="RHEA:16058"/>
    </physiologicalReaction>
</comment>
<keyword evidence="15 29" id="KW-0472">Membrane</keyword>
<dbReference type="InterPro" id="IPR006759">
    <property type="entry name" value="Glyco_transf_54"/>
</dbReference>
<keyword evidence="9 29" id="KW-0812">Transmembrane</keyword>
<evidence type="ECO:0000256" key="22">
    <source>
        <dbReference type="ARBA" id="ARBA00047414"/>
    </source>
</evidence>
<organism evidence="32 33">
    <name type="scientific">Falco tinnunculus</name>
    <name type="common">Common kestrel</name>
    <dbReference type="NCBI Taxonomy" id="100819"/>
    <lineage>
        <taxon>Eukaryota</taxon>
        <taxon>Metazoa</taxon>
        <taxon>Chordata</taxon>
        <taxon>Craniata</taxon>
        <taxon>Vertebrata</taxon>
        <taxon>Euteleostomi</taxon>
        <taxon>Archelosauria</taxon>
        <taxon>Archosauria</taxon>
        <taxon>Dinosauria</taxon>
        <taxon>Saurischia</taxon>
        <taxon>Theropoda</taxon>
        <taxon>Coelurosauria</taxon>
        <taxon>Aves</taxon>
        <taxon>Neognathae</taxon>
        <taxon>Neoaves</taxon>
        <taxon>Telluraves</taxon>
        <taxon>Australaves</taxon>
        <taxon>Falconiformes</taxon>
        <taxon>Falconidae</taxon>
        <taxon>Falco</taxon>
    </lineage>
</organism>
<evidence type="ECO:0000256" key="29">
    <source>
        <dbReference type="SAM" id="Phobius"/>
    </source>
</evidence>
<dbReference type="GO" id="GO:0006487">
    <property type="term" value="P:protein N-linked glycosylation"/>
    <property type="evidence" value="ECO:0007669"/>
    <property type="project" value="TreeGrafter"/>
</dbReference>
<evidence type="ECO:0000256" key="1">
    <source>
        <dbReference type="ARBA" id="ARBA00001968"/>
    </source>
</evidence>
<evidence type="ECO:0000259" key="31">
    <source>
        <dbReference type="Pfam" id="PF23524"/>
    </source>
</evidence>
<keyword evidence="16" id="KW-0325">Glycoprotein</keyword>
<dbReference type="GO" id="GO:0046872">
    <property type="term" value="F:metal ion binding"/>
    <property type="evidence" value="ECO:0007669"/>
    <property type="project" value="UniProtKB-KW"/>
</dbReference>
<evidence type="ECO:0000256" key="16">
    <source>
        <dbReference type="ARBA" id="ARBA00023180"/>
    </source>
</evidence>
<dbReference type="Pfam" id="PF23524">
    <property type="entry name" value="MGAT4A_C"/>
    <property type="match status" value="1"/>
</dbReference>
<keyword evidence="14" id="KW-0175">Coiled coil</keyword>
<feature type="transmembrane region" description="Helical" evidence="29">
    <location>
        <begin position="7"/>
        <end position="27"/>
    </location>
</feature>
<evidence type="ECO:0000256" key="19">
    <source>
        <dbReference type="ARBA" id="ARBA00043050"/>
    </source>
</evidence>
<evidence type="ECO:0000256" key="13">
    <source>
        <dbReference type="ARBA" id="ARBA00023034"/>
    </source>
</evidence>
<dbReference type="PANTHER" id="PTHR12062:SF4">
    <property type="entry name" value="ALPHA-1,3-MANNOSYL-GLYCOPROTEIN 4-BETA-N-ACETYLGLUCOSAMINYLTRANSFERASE A"/>
    <property type="match status" value="1"/>
</dbReference>
<evidence type="ECO:0000256" key="4">
    <source>
        <dbReference type="ARBA" id="ARBA00004922"/>
    </source>
</evidence>
<dbReference type="Ensembl" id="ENSFTIT00000020508.1">
    <property type="protein sequence ID" value="ENSFTIP00000019691.1"/>
    <property type="gene ID" value="ENSFTIG00000012879.1"/>
</dbReference>
<feature type="domain" description="MGAT4 conserved region" evidence="30">
    <location>
        <begin position="104"/>
        <end position="384"/>
    </location>
</feature>
<evidence type="ECO:0000256" key="3">
    <source>
        <dbReference type="ARBA" id="ARBA00004613"/>
    </source>
</evidence>
<evidence type="ECO:0000256" key="26">
    <source>
        <dbReference type="ARBA" id="ARBA00093225"/>
    </source>
</evidence>
<keyword evidence="33" id="KW-1185">Reference proteome</keyword>
<name>A0A8C4XSY0_FALTI</name>
<keyword evidence="11" id="KW-0735">Signal-anchor</keyword>
<dbReference type="GO" id="GO:0005793">
    <property type="term" value="C:endoplasmic reticulum-Golgi intermediate compartment"/>
    <property type="evidence" value="ECO:0007669"/>
    <property type="project" value="TreeGrafter"/>
</dbReference>
<evidence type="ECO:0000256" key="21">
    <source>
        <dbReference type="ARBA" id="ARBA00046033"/>
    </source>
</evidence>
<evidence type="ECO:0000256" key="18">
    <source>
        <dbReference type="ARBA" id="ARBA00039706"/>
    </source>
</evidence>
<comment type="subcellular location">
    <subcellularLocation>
        <location evidence="2">Golgi apparatus membrane</location>
        <topology evidence="2">Single-pass type II membrane protein</topology>
    </subcellularLocation>
    <subcellularLocation>
        <location evidence="3">Secreted</location>
    </subcellularLocation>
</comment>
<keyword evidence="6" id="KW-0964">Secreted</keyword>
<keyword evidence="13" id="KW-0333">Golgi apparatus</keyword>
<evidence type="ECO:0000256" key="9">
    <source>
        <dbReference type="ARBA" id="ARBA00022692"/>
    </source>
</evidence>
<comment type="catalytic activity">
    <reaction evidence="28">
        <text>an N(4)-{beta-D-GlcNAc-(1-&gt;2)-alpha-D-Man-(1-&gt;3)-[beta-D-GlcNAc-(1-&gt;2)-[beta-D-GlcNAc-(1-&gt;6)]-alpha-D-Man-(1-&gt;6)]-beta-D-Man-(1-&gt;4)-beta-D-GlcNAc-(1-&gt;4)-beta-D-GlcNAc}-L-asparaginyl-[protein] + UDP-N-acetyl-alpha-D-glucosamine = an N(4)-{beta-D-GlcNAc-(1-&gt;2)-[beta-D-GlcNAc-(1-&gt;4)]-alpha-D-Man-(1-&gt;3)-[beta-D-GlcNAc-(1-&gt;2)-[beta-D-GlcNAc-(1-&gt;6)]-alpha-D-Man-(1-&gt;6)]-beta-D-Man-(1-&gt;4)-beta-D-GlcNAc-(1-&gt;4)-beta-D-GlcNAc}-L-asparaginyl-[protein] + UDP + H(+)</text>
        <dbReference type="Rhea" id="RHEA:69619"/>
        <dbReference type="Rhea" id="RHEA-COMP:17733"/>
        <dbReference type="Rhea" id="RHEA-COMP:17734"/>
        <dbReference type="ChEBI" id="CHEBI:15378"/>
        <dbReference type="ChEBI" id="CHEBI:57705"/>
        <dbReference type="ChEBI" id="CHEBI:58223"/>
        <dbReference type="ChEBI" id="CHEBI:187874"/>
        <dbReference type="ChEBI" id="CHEBI:187875"/>
    </reaction>
    <physiologicalReaction direction="left-to-right" evidence="28">
        <dbReference type="Rhea" id="RHEA:69620"/>
    </physiologicalReaction>
</comment>
<reference evidence="32" key="1">
    <citation type="submission" date="2025-08" db="UniProtKB">
        <authorList>
            <consortium name="Ensembl"/>
        </authorList>
    </citation>
    <scope>IDENTIFICATION</scope>
</reference>
<evidence type="ECO:0000256" key="23">
    <source>
        <dbReference type="ARBA" id="ARBA00048608"/>
    </source>
</evidence>
<protein>
    <recommendedName>
        <fullName evidence="18">Alpha-1,3-mannosyl-glycoprotein 4-beta-N-acetylglucosaminyltransferase A</fullName>
        <ecNumber evidence="17">2.4.1.145</ecNumber>
    </recommendedName>
    <alternativeName>
        <fullName evidence="19">N-glycosyl-oligosaccharide-glycoprotein N-acetylglucosaminyltransferase IVa</fullName>
    </alternativeName>
    <alternativeName>
        <fullName evidence="20">UDP-N-acetylglucosamine: alpha-1,3-D-mannoside beta-1,4-N-acetylglucosaminyltransferase IVa</fullName>
    </alternativeName>
</protein>
<evidence type="ECO:0000256" key="20">
    <source>
        <dbReference type="ARBA" id="ARBA00043139"/>
    </source>
</evidence>
<evidence type="ECO:0000256" key="7">
    <source>
        <dbReference type="ARBA" id="ARBA00022676"/>
    </source>
</evidence>
<evidence type="ECO:0000256" key="10">
    <source>
        <dbReference type="ARBA" id="ARBA00022723"/>
    </source>
</evidence>
<evidence type="ECO:0000313" key="33">
    <source>
        <dbReference type="Proteomes" id="UP000694562"/>
    </source>
</evidence>
<comment type="cofactor">
    <cofactor evidence="1">
        <name>a divalent metal cation</name>
        <dbReference type="ChEBI" id="CHEBI:60240"/>
    </cofactor>
</comment>
<comment type="function">
    <text evidence="21">Glycosyltransferase that catalyze the transfer of GlcNAc from UDP-GlcNAc to the GlcNAcbeta1-2Manalpha1-3 arm of the core structure of N-linked glycans through a beta1-4 linkage and participates in the production of tri- and tetra-antennary N-linked sugar chains. Involved in glucose transport by mediating SLC2A2/GLUT2 glycosylation, thereby controlling cell-surface expression of SLC2A2 in pancreatic beta cells.</text>
</comment>
<dbReference type="PANTHER" id="PTHR12062">
    <property type="entry name" value="N-ACETYLGLUCOSAMINYLTRANSFERASE VI"/>
    <property type="match status" value="1"/>
</dbReference>
<dbReference type="InterPro" id="IPR057279">
    <property type="entry name" value="MGAT4"/>
</dbReference>
<keyword evidence="8" id="KW-0808">Transferase</keyword>
<evidence type="ECO:0000256" key="17">
    <source>
        <dbReference type="ARBA" id="ARBA00038913"/>
    </source>
</evidence>
<dbReference type="GO" id="GO:0005576">
    <property type="term" value="C:extracellular region"/>
    <property type="evidence" value="ECO:0007669"/>
    <property type="project" value="UniProtKB-SubCell"/>
</dbReference>
<dbReference type="GO" id="GO:0005783">
    <property type="term" value="C:endoplasmic reticulum"/>
    <property type="evidence" value="ECO:0007669"/>
    <property type="project" value="TreeGrafter"/>
</dbReference>
<evidence type="ECO:0000256" key="11">
    <source>
        <dbReference type="ARBA" id="ARBA00022968"/>
    </source>
</evidence>
<comment type="catalytic activity">
    <reaction evidence="26">
        <text>an N(4)-{beta-D-GlcNAc-(1-&gt;2)-alpha-D-Man-(1-&gt;3)-[beta-D-Gal-(1-&gt;4)-beta-D-GlcNAc-(1-&gt;2)-alpha-D-Man-(1-&gt;6)]-beta-D-Man-(1-&gt;4)-beta-D-GlcNAc-(1-&gt;4)-beta-D-GlcNAc}-L-asparaginyl-[protein] + UDP-N-acetyl-alpha-D-glucosamine = an N(4)-{beta-D-GlcNAc-(1-&gt;2)-[beta-D-GlcNAc-(1-&gt;4)]-alpha-D-Man-(1-&gt;3)-[beta-D-Gal-(1-&gt;4)-beta-D-GlcNAc-(1-&gt;2)-alpha-D-Man-(1-&gt;6)]-beta-D-Man-(1-&gt;4)-beta-D-GlcNAc-(1-&gt;4)-beta-D-GlcNAc}-L-asparaginyl-[protein] + UDP + H(+)</text>
        <dbReference type="Rhea" id="RHEA:69627"/>
        <dbReference type="Rhea" id="RHEA-COMP:17737"/>
        <dbReference type="Rhea" id="RHEA-COMP:17738"/>
        <dbReference type="ChEBI" id="CHEBI:15378"/>
        <dbReference type="ChEBI" id="CHEBI:57705"/>
        <dbReference type="ChEBI" id="CHEBI:58223"/>
        <dbReference type="ChEBI" id="CHEBI:187878"/>
        <dbReference type="ChEBI" id="CHEBI:187879"/>
    </reaction>
    <physiologicalReaction direction="left-to-right" evidence="26">
        <dbReference type="Rhea" id="RHEA:69628"/>
    </physiologicalReaction>
</comment>
<evidence type="ECO:0000256" key="5">
    <source>
        <dbReference type="ARBA" id="ARBA00009090"/>
    </source>
</evidence>
<comment type="catalytic activity">
    <reaction evidence="27">
        <text>an N(4)-{beta-D-GlcNAc-(1-&gt;2)-alpha-D-Man-(1-&gt;3)-[beta-D-GlcNAc-(1-&gt;2)-alpha-D-Man-(1-&gt;6)]-beta-D-Man-(1-&gt;4)-beta-D-GlcNAc-(1-&gt;4)-[alpha-L-Fuc-(1-&gt;6)]-beta-D-GlcNAc}-L-asparaginyl-[protein] + UDP-N-acetyl-alpha-D-glucosamine = N(4)-{beta-D-GlcNAc-(1-&gt;2)-[beta-D-GlcNAc-(1-&gt;4)]-alpha-D-Man-(1-&gt;3)-[beta-D-GlcNAc-(1-&gt;2)-alpha-D-Man-(1-&gt;6)]-beta-D-Man-(1-&gt;4)-beta-D-GlcNAc-(1-&gt;4)-[alpha-L-Fuc-(1-&gt;6)]-beta-D-GlcNAc}-asparaginyl-[protein] + UDP + H(+)</text>
        <dbReference type="Rhea" id="RHEA:69623"/>
        <dbReference type="Rhea" id="RHEA-COMP:13532"/>
        <dbReference type="Rhea" id="RHEA-COMP:18198"/>
        <dbReference type="ChEBI" id="CHEBI:15378"/>
        <dbReference type="ChEBI" id="CHEBI:57705"/>
        <dbReference type="ChEBI" id="CHEBI:58223"/>
        <dbReference type="ChEBI" id="CHEBI:137207"/>
        <dbReference type="ChEBI" id="CHEBI:187877"/>
    </reaction>
    <physiologicalReaction direction="left-to-right" evidence="27">
        <dbReference type="Rhea" id="RHEA:69624"/>
    </physiologicalReaction>
</comment>
<accession>A0A8C4XSY0</accession>
<dbReference type="InterPro" id="IPR056576">
    <property type="entry name" value="MGAT4_A/B/C_C"/>
</dbReference>
<evidence type="ECO:0000259" key="30">
    <source>
        <dbReference type="Pfam" id="PF04666"/>
    </source>
</evidence>
<dbReference type="Proteomes" id="UP000694562">
    <property type="component" value="Unplaced"/>
</dbReference>
<comment type="similarity">
    <text evidence="5">Belongs to the glycosyltransferase 54 family.</text>
</comment>
<evidence type="ECO:0000256" key="14">
    <source>
        <dbReference type="ARBA" id="ARBA00023054"/>
    </source>
</evidence>